<keyword evidence="7" id="KW-1278">Translocase</keyword>
<dbReference type="InterPro" id="IPR003439">
    <property type="entry name" value="ABC_transporter-like_ATP-bd"/>
</dbReference>
<name>A0A316JCD8_9HYPH</name>
<dbReference type="SMART" id="SM00382">
    <property type="entry name" value="AAA"/>
    <property type="match status" value="1"/>
</dbReference>
<sequence>MQLTTEHLTKSFATRNAVSDISLTIPQGQMVGVIGRSGAGKSTLLRMINRLAEPSSGRITFDGKDVTRLKGSALHEWRATCAMVFQQFNLVGRLDVITNVLTGRLYHHGFVASMLQMFTAAERAFAIRALDRLGMAHTALQRADTLSGGQMQRVAIARALVQEPRIILADEPIASLDPLNAKLVMDSLRTINREDGITIICNLHTLDTARTYCDRIVGLKDGVLVFDDVPAKLTPEIAREIYGAEAEDAFVEGITSSALEGAPAKERLTEEDLANNARISLGAG</sequence>
<evidence type="ECO:0000256" key="8">
    <source>
        <dbReference type="ARBA" id="ARBA00023136"/>
    </source>
</evidence>
<evidence type="ECO:0000259" key="9">
    <source>
        <dbReference type="PROSITE" id="PS50893"/>
    </source>
</evidence>
<accession>A0A316JCD8</accession>
<dbReference type="Pfam" id="PF00005">
    <property type="entry name" value="ABC_tran"/>
    <property type="match status" value="1"/>
</dbReference>
<comment type="similarity">
    <text evidence="2">Belongs to the ABC transporter superfamily.</text>
</comment>
<keyword evidence="5" id="KW-0547">Nucleotide-binding</keyword>
<dbReference type="InterPro" id="IPR017871">
    <property type="entry name" value="ABC_transporter-like_CS"/>
</dbReference>
<organism evidence="10 11">
    <name type="scientific">Falsochrobactrum shanghaiense</name>
    <dbReference type="NCBI Taxonomy" id="2201899"/>
    <lineage>
        <taxon>Bacteria</taxon>
        <taxon>Pseudomonadati</taxon>
        <taxon>Pseudomonadota</taxon>
        <taxon>Alphaproteobacteria</taxon>
        <taxon>Hyphomicrobiales</taxon>
        <taxon>Brucellaceae</taxon>
        <taxon>Falsochrobactrum</taxon>
    </lineage>
</organism>
<dbReference type="InterPro" id="IPR012693">
    <property type="entry name" value="ABC_transpr_PhnC"/>
</dbReference>
<keyword evidence="6 10" id="KW-0067">ATP-binding</keyword>
<keyword evidence="8" id="KW-0472">Membrane</keyword>
<evidence type="ECO:0000313" key="11">
    <source>
        <dbReference type="Proteomes" id="UP000245865"/>
    </source>
</evidence>
<evidence type="ECO:0000313" key="10">
    <source>
        <dbReference type="EMBL" id="PWL18948.1"/>
    </source>
</evidence>
<dbReference type="GO" id="GO:0005886">
    <property type="term" value="C:plasma membrane"/>
    <property type="evidence" value="ECO:0007669"/>
    <property type="project" value="UniProtKB-SubCell"/>
</dbReference>
<dbReference type="GO" id="GO:0005524">
    <property type="term" value="F:ATP binding"/>
    <property type="evidence" value="ECO:0007669"/>
    <property type="project" value="UniProtKB-KW"/>
</dbReference>
<dbReference type="NCBIfam" id="TIGR02315">
    <property type="entry name" value="ABC_phnC"/>
    <property type="match status" value="1"/>
</dbReference>
<dbReference type="GO" id="GO:0015416">
    <property type="term" value="F:ABC-type phosphonate transporter activity"/>
    <property type="evidence" value="ECO:0007669"/>
    <property type="project" value="InterPro"/>
</dbReference>
<dbReference type="InterPro" id="IPR027417">
    <property type="entry name" value="P-loop_NTPase"/>
</dbReference>
<feature type="domain" description="ABC transporter" evidence="9">
    <location>
        <begin position="3"/>
        <end position="246"/>
    </location>
</feature>
<keyword evidence="11" id="KW-1185">Reference proteome</keyword>
<dbReference type="PANTHER" id="PTHR43166:SF6">
    <property type="entry name" value="PHOSPHONATES IMPORT ATP-BINDING PROTEIN PHNC"/>
    <property type="match status" value="1"/>
</dbReference>
<dbReference type="AlphaFoldDB" id="A0A316JCD8"/>
<dbReference type="EMBL" id="QGDB01000002">
    <property type="protein sequence ID" value="PWL18948.1"/>
    <property type="molecule type" value="Genomic_DNA"/>
</dbReference>
<dbReference type="OrthoDB" id="9802264at2"/>
<proteinExistence type="inferred from homology"/>
<dbReference type="InterPro" id="IPR050086">
    <property type="entry name" value="MetN_ABC_transporter-like"/>
</dbReference>
<keyword evidence="3" id="KW-0813">Transport</keyword>
<protein>
    <submittedName>
        <fullName evidence="10">Phosphonate ABC transporter ATP-binding protein</fullName>
    </submittedName>
</protein>
<gene>
    <name evidence="10" type="primary">phnC</name>
    <name evidence="10" type="ORF">DKP76_05175</name>
</gene>
<dbReference type="PROSITE" id="PS50893">
    <property type="entry name" value="ABC_TRANSPORTER_2"/>
    <property type="match status" value="1"/>
</dbReference>
<keyword evidence="4" id="KW-1003">Cell membrane</keyword>
<dbReference type="InterPro" id="IPR003593">
    <property type="entry name" value="AAA+_ATPase"/>
</dbReference>
<comment type="subcellular location">
    <subcellularLocation>
        <location evidence="1">Cell inner membrane</location>
    </subcellularLocation>
</comment>
<evidence type="ECO:0000256" key="4">
    <source>
        <dbReference type="ARBA" id="ARBA00022475"/>
    </source>
</evidence>
<comment type="caution">
    <text evidence="10">The sequence shown here is derived from an EMBL/GenBank/DDBJ whole genome shotgun (WGS) entry which is preliminary data.</text>
</comment>
<evidence type="ECO:0000256" key="7">
    <source>
        <dbReference type="ARBA" id="ARBA00022967"/>
    </source>
</evidence>
<evidence type="ECO:0000256" key="1">
    <source>
        <dbReference type="ARBA" id="ARBA00004533"/>
    </source>
</evidence>
<dbReference type="SUPFAM" id="SSF52540">
    <property type="entry name" value="P-loop containing nucleoside triphosphate hydrolases"/>
    <property type="match status" value="1"/>
</dbReference>
<dbReference type="RefSeq" id="WP_109705842.1">
    <property type="nucleotide sequence ID" value="NZ_QGDB01000002.1"/>
</dbReference>
<dbReference type="PROSITE" id="PS00211">
    <property type="entry name" value="ABC_TRANSPORTER_1"/>
    <property type="match status" value="1"/>
</dbReference>
<evidence type="ECO:0000256" key="6">
    <source>
        <dbReference type="ARBA" id="ARBA00022840"/>
    </source>
</evidence>
<evidence type="ECO:0000256" key="5">
    <source>
        <dbReference type="ARBA" id="ARBA00022741"/>
    </source>
</evidence>
<evidence type="ECO:0000256" key="3">
    <source>
        <dbReference type="ARBA" id="ARBA00022448"/>
    </source>
</evidence>
<dbReference type="CDD" id="cd03256">
    <property type="entry name" value="ABC_PhnC_transporter"/>
    <property type="match status" value="1"/>
</dbReference>
<dbReference type="GO" id="GO:0016887">
    <property type="term" value="F:ATP hydrolysis activity"/>
    <property type="evidence" value="ECO:0007669"/>
    <property type="project" value="InterPro"/>
</dbReference>
<dbReference type="Proteomes" id="UP000245865">
    <property type="component" value="Unassembled WGS sequence"/>
</dbReference>
<dbReference type="PANTHER" id="PTHR43166">
    <property type="entry name" value="AMINO ACID IMPORT ATP-BINDING PROTEIN"/>
    <property type="match status" value="1"/>
</dbReference>
<evidence type="ECO:0000256" key="2">
    <source>
        <dbReference type="ARBA" id="ARBA00005417"/>
    </source>
</evidence>
<dbReference type="Gene3D" id="3.40.50.300">
    <property type="entry name" value="P-loop containing nucleotide triphosphate hydrolases"/>
    <property type="match status" value="1"/>
</dbReference>
<reference evidence="10 11" key="1">
    <citation type="submission" date="2018-05" db="EMBL/GenBank/DDBJ databases">
        <title>Comparative genomic sequence analysis between strain HN4 and CCM 8460T (Falsochrobactrum ovis) will provide more evidence to prove that HN4 is a new species of Falsochrobactrum.</title>
        <authorList>
            <person name="Lyu W."/>
            <person name="Sun L."/>
            <person name="Yao L."/>
        </authorList>
    </citation>
    <scope>NUCLEOTIDE SEQUENCE [LARGE SCALE GENOMIC DNA]</scope>
    <source>
        <strain evidence="10 11">HN4</strain>
    </source>
</reference>